<dbReference type="EMBL" id="JAAIUW010000007">
    <property type="protein sequence ID" value="KAF7824501.1"/>
    <property type="molecule type" value="Genomic_DNA"/>
</dbReference>
<organism evidence="2 3">
    <name type="scientific">Senna tora</name>
    <dbReference type="NCBI Taxonomy" id="362788"/>
    <lineage>
        <taxon>Eukaryota</taxon>
        <taxon>Viridiplantae</taxon>
        <taxon>Streptophyta</taxon>
        <taxon>Embryophyta</taxon>
        <taxon>Tracheophyta</taxon>
        <taxon>Spermatophyta</taxon>
        <taxon>Magnoliopsida</taxon>
        <taxon>eudicotyledons</taxon>
        <taxon>Gunneridae</taxon>
        <taxon>Pentapetalae</taxon>
        <taxon>rosids</taxon>
        <taxon>fabids</taxon>
        <taxon>Fabales</taxon>
        <taxon>Fabaceae</taxon>
        <taxon>Caesalpinioideae</taxon>
        <taxon>Cassia clade</taxon>
        <taxon>Senna</taxon>
    </lineage>
</organism>
<protein>
    <submittedName>
        <fullName evidence="2">Uncharacterized protein</fullName>
    </submittedName>
</protein>
<accession>A0A834TP10</accession>
<evidence type="ECO:0000313" key="3">
    <source>
        <dbReference type="Proteomes" id="UP000634136"/>
    </source>
</evidence>
<proteinExistence type="predicted"/>
<dbReference type="Proteomes" id="UP000634136">
    <property type="component" value="Unassembled WGS sequence"/>
</dbReference>
<evidence type="ECO:0000256" key="1">
    <source>
        <dbReference type="SAM" id="MobiDB-lite"/>
    </source>
</evidence>
<gene>
    <name evidence="2" type="ORF">G2W53_022645</name>
</gene>
<feature type="compositionally biased region" description="Gly residues" evidence="1">
    <location>
        <begin position="1"/>
        <end position="10"/>
    </location>
</feature>
<dbReference type="AlphaFoldDB" id="A0A834TP10"/>
<feature type="region of interest" description="Disordered" evidence="1">
    <location>
        <begin position="1"/>
        <end position="37"/>
    </location>
</feature>
<sequence length="37" mass="3730">MEIAGGGGVMQGSRSPAALPSFKSTPNSPLLRASWGN</sequence>
<reference evidence="2" key="1">
    <citation type="submission" date="2020-09" db="EMBL/GenBank/DDBJ databases">
        <title>Genome-Enabled Discovery of Anthraquinone Biosynthesis in Senna tora.</title>
        <authorList>
            <person name="Kang S.-H."/>
            <person name="Pandey R.P."/>
            <person name="Lee C.-M."/>
            <person name="Sim J.-S."/>
            <person name="Jeong J.-T."/>
            <person name="Choi B.-S."/>
            <person name="Jung M."/>
            <person name="Ginzburg D."/>
            <person name="Zhao K."/>
            <person name="Won S.Y."/>
            <person name="Oh T.-J."/>
            <person name="Yu Y."/>
            <person name="Kim N.-H."/>
            <person name="Lee O.R."/>
            <person name="Lee T.-H."/>
            <person name="Bashyal P."/>
            <person name="Kim T.-S."/>
            <person name="Lee W.-H."/>
            <person name="Kawkins C."/>
            <person name="Kim C.-K."/>
            <person name="Kim J.S."/>
            <person name="Ahn B.O."/>
            <person name="Rhee S.Y."/>
            <person name="Sohng J.K."/>
        </authorList>
    </citation>
    <scope>NUCLEOTIDE SEQUENCE</scope>
    <source>
        <tissue evidence="2">Leaf</tissue>
    </source>
</reference>
<keyword evidence="3" id="KW-1185">Reference proteome</keyword>
<name>A0A834TP10_9FABA</name>
<comment type="caution">
    <text evidence="2">The sequence shown here is derived from an EMBL/GenBank/DDBJ whole genome shotgun (WGS) entry which is preliminary data.</text>
</comment>
<evidence type="ECO:0000313" key="2">
    <source>
        <dbReference type="EMBL" id="KAF7824501.1"/>
    </source>
</evidence>